<dbReference type="Proteomes" id="UP001157502">
    <property type="component" value="Chromosome 10"/>
</dbReference>
<proteinExistence type="predicted"/>
<comment type="caution">
    <text evidence="1">The sequence shown here is derived from an EMBL/GenBank/DDBJ whole genome shotgun (WGS) entry which is preliminary data.</text>
</comment>
<reference evidence="1" key="1">
    <citation type="submission" date="2021-05" db="EMBL/GenBank/DDBJ databases">
        <authorList>
            <person name="Pan Q."/>
            <person name="Jouanno E."/>
            <person name="Zahm M."/>
            <person name="Klopp C."/>
            <person name="Cabau C."/>
            <person name="Louis A."/>
            <person name="Berthelot C."/>
            <person name="Parey E."/>
            <person name="Roest Crollius H."/>
            <person name="Montfort J."/>
            <person name="Robinson-Rechavi M."/>
            <person name="Bouchez O."/>
            <person name="Lampietro C."/>
            <person name="Lopez Roques C."/>
            <person name="Donnadieu C."/>
            <person name="Postlethwait J."/>
            <person name="Bobe J."/>
            <person name="Dillon D."/>
            <person name="Chandos A."/>
            <person name="von Hippel F."/>
            <person name="Guiguen Y."/>
        </authorList>
    </citation>
    <scope>NUCLEOTIDE SEQUENCE</scope>
    <source>
        <strain evidence="1">YG-Jan2019</strain>
    </source>
</reference>
<gene>
    <name evidence="1" type="ORF">DPEC_G00119010</name>
</gene>
<keyword evidence="2" id="KW-1185">Reference proteome</keyword>
<evidence type="ECO:0000313" key="1">
    <source>
        <dbReference type="EMBL" id="KAJ8005540.1"/>
    </source>
</evidence>
<dbReference type="EMBL" id="CM055737">
    <property type="protein sequence ID" value="KAJ8005540.1"/>
    <property type="molecule type" value="Genomic_DNA"/>
</dbReference>
<sequence>MPGDLAPLEMSPCSFEMSAGLSGWSQRDRRRCRVSEDSLSQLLPETDEAYGPGSAPNCNPEKHILLRELHRSQLQPNQDKLQSRVTTNGQIKYWPTDEGYSRARLFVQLAVPDTARLSGKFSSAVWDIEPLIWWGRVLG</sequence>
<protein>
    <submittedName>
        <fullName evidence="1">Uncharacterized protein</fullName>
    </submittedName>
</protein>
<evidence type="ECO:0000313" key="2">
    <source>
        <dbReference type="Proteomes" id="UP001157502"/>
    </source>
</evidence>
<accession>A0ACC2GQ51</accession>
<name>A0ACC2GQ51_DALPE</name>
<organism evidence="1 2">
    <name type="scientific">Dallia pectoralis</name>
    <name type="common">Alaska blackfish</name>
    <dbReference type="NCBI Taxonomy" id="75939"/>
    <lineage>
        <taxon>Eukaryota</taxon>
        <taxon>Metazoa</taxon>
        <taxon>Chordata</taxon>
        <taxon>Craniata</taxon>
        <taxon>Vertebrata</taxon>
        <taxon>Euteleostomi</taxon>
        <taxon>Actinopterygii</taxon>
        <taxon>Neopterygii</taxon>
        <taxon>Teleostei</taxon>
        <taxon>Protacanthopterygii</taxon>
        <taxon>Esociformes</taxon>
        <taxon>Umbridae</taxon>
        <taxon>Dallia</taxon>
    </lineage>
</organism>